<feature type="transmembrane region" description="Helical" evidence="6">
    <location>
        <begin position="179"/>
        <end position="197"/>
    </location>
</feature>
<dbReference type="Pfam" id="PF00892">
    <property type="entry name" value="EamA"/>
    <property type="match status" value="2"/>
</dbReference>
<comment type="similarity">
    <text evidence="2">Belongs to the drug/metabolite transporter (DMT) superfamily. 10 TMS drug/metabolite exporter (DME) (TC 2.A.7.3) family.</text>
</comment>
<sequence length="313" mass="33181">MSQDRPLLGITLMLGFCLLAPFADALAKLLGPEMAVGQLVTLRFAFQALILVPLTLATGRAWRMDGRVLVFVALRTLLHIAGITLVFTALLYLPLADAIAIAYVMPFILLLLGKLFLDEEVGWRRLAACAVGFGGTLLVIQPAFEDVGWPALLPLGVALVFALFMLVTRRIAHVTDPVGMQAVSALMALALMIPVMALTPAGSVGAFDWVAPSARGWWLITLMGCAGTAAHLLMTWSLRYAPAATLAPMQYLEIPFATLVGYLIFADLPGPLAALGIAITMGSGLYIVMRERAIGAVPPPAPQATHSGTPPAT</sequence>
<feature type="domain" description="EamA" evidence="7">
    <location>
        <begin position="151"/>
        <end position="286"/>
    </location>
</feature>
<proteinExistence type="inferred from homology"/>
<evidence type="ECO:0000256" key="4">
    <source>
        <dbReference type="ARBA" id="ARBA00022989"/>
    </source>
</evidence>
<organism evidence="8 9">
    <name type="scientific">Pseudoponticoccus marisrubri</name>
    <dbReference type="NCBI Taxonomy" id="1685382"/>
    <lineage>
        <taxon>Bacteria</taxon>
        <taxon>Pseudomonadati</taxon>
        <taxon>Pseudomonadota</taxon>
        <taxon>Alphaproteobacteria</taxon>
        <taxon>Rhodobacterales</taxon>
        <taxon>Roseobacteraceae</taxon>
        <taxon>Pseudoponticoccus</taxon>
    </lineage>
</organism>
<evidence type="ECO:0000256" key="5">
    <source>
        <dbReference type="ARBA" id="ARBA00023136"/>
    </source>
</evidence>
<gene>
    <name evidence="8" type="ORF">AVJ23_09290</name>
</gene>
<protein>
    <recommendedName>
        <fullName evidence="7">EamA domain-containing protein</fullName>
    </recommendedName>
</protein>
<dbReference type="EMBL" id="LPXO01000004">
    <property type="protein sequence ID" value="KUF11232.1"/>
    <property type="molecule type" value="Genomic_DNA"/>
</dbReference>
<dbReference type="OrthoDB" id="9815809at2"/>
<dbReference type="STRING" id="1685382.AVJ23_09290"/>
<feature type="transmembrane region" description="Helical" evidence="6">
    <location>
        <begin position="150"/>
        <end position="167"/>
    </location>
</feature>
<evidence type="ECO:0000256" key="3">
    <source>
        <dbReference type="ARBA" id="ARBA00022692"/>
    </source>
</evidence>
<feature type="transmembrane region" description="Helical" evidence="6">
    <location>
        <begin position="68"/>
        <end position="92"/>
    </location>
</feature>
<feature type="transmembrane region" description="Helical" evidence="6">
    <location>
        <begin position="217"/>
        <end position="238"/>
    </location>
</feature>
<dbReference type="Proteomes" id="UP000054396">
    <property type="component" value="Unassembled WGS sequence"/>
</dbReference>
<dbReference type="RefSeq" id="WP_058861896.1">
    <property type="nucleotide sequence ID" value="NZ_LPXO01000004.1"/>
</dbReference>
<keyword evidence="3 6" id="KW-0812">Transmembrane</keyword>
<evidence type="ECO:0000256" key="1">
    <source>
        <dbReference type="ARBA" id="ARBA00004141"/>
    </source>
</evidence>
<evidence type="ECO:0000313" key="8">
    <source>
        <dbReference type="EMBL" id="KUF11232.1"/>
    </source>
</evidence>
<evidence type="ECO:0000259" key="7">
    <source>
        <dbReference type="Pfam" id="PF00892"/>
    </source>
</evidence>
<dbReference type="GO" id="GO:0016020">
    <property type="term" value="C:membrane"/>
    <property type="evidence" value="ECO:0007669"/>
    <property type="project" value="UniProtKB-SubCell"/>
</dbReference>
<dbReference type="InterPro" id="IPR037185">
    <property type="entry name" value="EmrE-like"/>
</dbReference>
<keyword evidence="9" id="KW-1185">Reference proteome</keyword>
<feature type="transmembrane region" description="Helical" evidence="6">
    <location>
        <begin position="126"/>
        <end position="144"/>
    </location>
</feature>
<comment type="caution">
    <text evidence="8">The sequence shown here is derived from an EMBL/GenBank/DDBJ whole genome shotgun (WGS) entry which is preliminary data.</text>
</comment>
<keyword evidence="5 6" id="KW-0472">Membrane</keyword>
<dbReference type="PANTHER" id="PTHR22911">
    <property type="entry name" value="ACYL-MALONYL CONDENSING ENZYME-RELATED"/>
    <property type="match status" value="1"/>
</dbReference>
<dbReference type="PANTHER" id="PTHR22911:SF6">
    <property type="entry name" value="SOLUTE CARRIER FAMILY 35 MEMBER G1"/>
    <property type="match status" value="1"/>
</dbReference>
<comment type="subcellular location">
    <subcellularLocation>
        <location evidence="1">Membrane</location>
        <topology evidence="1">Multi-pass membrane protein</topology>
    </subcellularLocation>
</comment>
<accession>A0A0W7WKU1</accession>
<feature type="domain" description="EamA" evidence="7">
    <location>
        <begin position="8"/>
        <end position="140"/>
    </location>
</feature>
<name>A0A0W7WKU1_9RHOB</name>
<dbReference type="InterPro" id="IPR000620">
    <property type="entry name" value="EamA_dom"/>
</dbReference>
<dbReference type="AlphaFoldDB" id="A0A0W7WKU1"/>
<evidence type="ECO:0000313" key="9">
    <source>
        <dbReference type="Proteomes" id="UP000054396"/>
    </source>
</evidence>
<reference evidence="8 9" key="1">
    <citation type="submission" date="2015-12" db="EMBL/GenBank/DDBJ databases">
        <authorList>
            <person name="Shamseldin A."/>
            <person name="Moawad H."/>
            <person name="Abd El-Rahim W.M."/>
            <person name="Sadowsky M.J."/>
        </authorList>
    </citation>
    <scope>NUCLEOTIDE SEQUENCE [LARGE SCALE GENOMIC DNA]</scope>
    <source>
        <strain evidence="8 9">SJ5A-1</strain>
    </source>
</reference>
<feature type="transmembrane region" description="Helical" evidence="6">
    <location>
        <begin position="98"/>
        <end position="117"/>
    </location>
</feature>
<evidence type="ECO:0000256" key="6">
    <source>
        <dbReference type="SAM" id="Phobius"/>
    </source>
</evidence>
<evidence type="ECO:0000256" key="2">
    <source>
        <dbReference type="ARBA" id="ARBA00009853"/>
    </source>
</evidence>
<feature type="transmembrane region" description="Helical" evidence="6">
    <location>
        <begin position="35"/>
        <end position="56"/>
    </location>
</feature>
<keyword evidence="4 6" id="KW-1133">Transmembrane helix</keyword>
<dbReference type="SUPFAM" id="SSF103481">
    <property type="entry name" value="Multidrug resistance efflux transporter EmrE"/>
    <property type="match status" value="2"/>
</dbReference>